<evidence type="ECO:0000256" key="1">
    <source>
        <dbReference type="ARBA" id="ARBA00004123"/>
    </source>
</evidence>
<keyword evidence="2" id="KW-0805">Transcription regulation</keyword>
<dbReference type="PANTHER" id="PTHR46412:SF3">
    <property type="entry name" value="TRANSCRIPTION FACTOR BIM1"/>
    <property type="match status" value="1"/>
</dbReference>
<reference evidence="8 9" key="1">
    <citation type="submission" date="2025-04" db="UniProtKB">
        <authorList>
            <consortium name="RefSeq"/>
        </authorList>
    </citation>
    <scope>IDENTIFICATION</scope>
    <source>
        <strain evidence="8 9">OHB3-1</strain>
    </source>
</reference>
<dbReference type="InterPro" id="IPR044295">
    <property type="entry name" value="BIM1/2/3"/>
</dbReference>
<dbReference type="GO" id="GO:0046983">
    <property type="term" value="F:protein dimerization activity"/>
    <property type="evidence" value="ECO:0007669"/>
    <property type="project" value="InterPro"/>
</dbReference>
<dbReference type="InterPro" id="IPR011598">
    <property type="entry name" value="bHLH_dom"/>
</dbReference>
<dbReference type="PANTHER" id="PTHR46412">
    <property type="entry name" value="BES1-INTERACTING MYC-LIKE PROTEIN"/>
    <property type="match status" value="1"/>
</dbReference>
<proteinExistence type="predicted"/>
<evidence type="ECO:0000313" key="10">
    <source>
        <dbReference type="RefSeq" id="XP_022137322.1"/>
    </source>
</evidence>
<dbReference type="RefSeq" id="XP_022137321.1">
    <property type="nucleotide sequence ID" value="XM_022281629.1"/>
</dbReference>
<evidence type="ECO:0000256" key="2">
    <source>
        <dbReference type="ARBA" id="ARBA00023015"/>
    </source>
</evidence>
<keyword evidence="3" id="KW-0804">Transcription</keyword>
<dbReference type="SUPFAM" id="SSF47459">
    <property type="entry name" value="HLH, helix-loop-helix DNA-binding domain"/>
    <property type="match status" value="1"/>
</dbReference>
<dbReference type="GO" id="GO:0006351">
    <property type="term" value="P:DNA-templated transcription"/>
    <property type="evidence" value="ECO:0007669"/>
    <property type="project" value="InterPro"/>
</dbReference>
<accession>A0A6J1C687</accession>
<evidence type="ECO:0000256" key="4">
    <source>
        <dbReference type="ARBA" id="ARBA00023242"/>
    </source>
</evidence>
<feature type="domain" description="BHLH" evidence="6">
    <location>
        <begin position="260"/>
        <end position="310"/>
    </location>
</feature>
<dbReference type="SMART" id="SM00353">
    <property type="entry name" value="HLH"/>
    <property type="match status" value="1"/>
</dbReference>
<evidence type="ECO:0000313" key="9">
    <source>
        <dbReference type="RefSeq" id="XP_022137321.1"/>
    </source>
</evidence>
<evidence type="ECO:0000313" key="7">
    <source>
        <dbReference type="Proteomes" id="UP000504603"/>
    </source>
</evidence>
<dbReference type="Pfam" id="PF00010">
    <property type="entry name" value="HLH"/>
    <property type="match status" value="1"/>
</dbReference>
<dbReference type="OrthoDB" id="690068at2759"/>
<dbReference type="RefSeq" id="XP_022137320.1">
    <property type="nucleotide sequence ID" value="XM_022281628.1"/>
</dbReference>
<dbReference type="InterPro" id="IPR036638">
    <property type="entry name" value="HLH_DNA-bd_sf"/>
</dbReference>
<dbReference type="GO" id="GO:0003700">
    <property type="term" value="F:DNA-binding transcription factor activity"/>
    <property type="evidence" value="ECO:0007669"/>
    <property type="project" value="InterPro"/>
</dbReference>
<dbReference type="AlphaFoldDB" id="A0A6J1C687"/>
<keyword evidence="4" id="KW-0539">Nucleus</keyword>
<keyword evidence="7" id="KW-1185">Reference proteome</keyword>
<dbReference type="KEGG" id="mcha:111008815"/>
<evidence type="ECO:0000256" key="5">
    <source>
        <dbReference type="SAM" id="MobiDB-lite"/>
    </source>
</evidence>
<dbReference type="PROSITE" id="PS50888">
    <property type="entry name" value="BHLH"/>
    <property type="match status" value="1"/>
</dbReference>
<feature type="region of interest" description="Disordered" evidence="5">
    <location>
        <begin position="251"/>
        <end position="272"/>
    </location>
</feature>
<dbReference type="Proteomes" id="UP000504603">
    <property type="component" value="Unplaced"/>
</dbReference>
<evidence type="ECO:0000259" key="6">
    <source>
        <dbReference type="PROSITE" id="PS50888"/>
    </source>
</evidence>
<dbReference type="RefSeq" id="XP_022137322.1">
    <property type="nucleotide sequence ID" value="XM_022281630.1"/>
</dbReference>
<dbReference type="CDD" id="cd11453">
    <property type="entry name" value="bHLH_AtBIM_like"/>
    <property type="match status" value="1"/>
</dbReference>
<name>A0A6J1C687_MOMCH</name>
<dbReference type="GeneID" id="111008815"/>
<feature type="region of interest" description="Disordered" evidence="5">
    <location>
        <begin position="108"/>
        <end position="132"/>
    </location>
</feature>
<feature type="region of interest" description="Disordered" evidence="5">
    <location>
        <begin position="1"/>
        <end position="22"/>
    </location>
</feature>
<evidence type="ECO:0000256" key="3">
    <source>
        <dbReference type="ARBA" id="ARBA00023163"/>
    </source>
</evidence>
<evidence type="ECO:0000313" key="8">
    <source>
        <dbReference type="RefSeq" id="XP_022137320.1"/>
    </source>
</evidence>
<feature type="region of interest" description="Disordered" evidence="5">
    <location>
        <begin position="171"/>
        <end position="204"/>
    </location>
</feature>
<feature type="compositionally biased region" description="Low complexity" evidence="5">
    <location>
        <begin position="177"/>
        <end position="199"/>
    </location>
</feature>
<comment type="subcellular location">
    <subcellularLocation>
        <location evidence="1">Nucleus</location>
    </subcellularLocation>
</comment>
<feature type="region of interest" description="Disordered" evidence="5">
    <location>
        <begin position="391"/>
        <end position="412"/>
    </location>
</feature>
<dbReference type="Gene3D" id="4.10.280.10">
    <property type="entry name" value="Helix-loop-helix DNA-binding domain"/>
    <property type="match status" value="1"/>
</dbReference>
<dbReference type="GO" id="GO:0005634">
    <property type="term" value="C:nucleus"/>
    <property type="evidence" value="ECO:0007669"/>
    <property type="project" value="UniProtKB-SubCell"/>
</dbReference>
<protein>
    <submittedName>
        <fullName evidence="8 9">Transcription factor BIM1-like</fullName>
    </submittedName>
</protein>
<gene>
    <name evidence="8 9 10" type="primary">LOC111008815</name>
</gene>
<sequence length="560" mass="61770">MELPQPPRPLGNEGRKPTHDFLSSLYSHSTVQQDPCHSFQGGYIKTHDFLRPLERIGKTCAKEETTVNVSAPPLAAPPAQNSRLLPGGIGSYSISHISYFNQRAPKPEGSVFSVAQPSNTDKSDDDSRCSSLSGSGFTLWEESAVKKGKTMNENLGEKPGLRESTAKIEQWAVSTERPSQSSSSNHRNSFSSLSSSQPSGQRNRSFDEMLKSAVKVSSEEEELDDGKVFVIKKESSPSTAYEGELRINVGGKCSDQKANTPRSKHSATEQRRRSKINDRFLKLREIIPRSDQKRDKASFLLEVIEYIQFLQEKVRKYESSHQGWYPEPTKLIPSRNNCNPAQCYIDQSQIAKSSPVFIFAAKSDEKNNPHSSAFPRYSLYPVESEISTATTFRGTDHHPGTTNKATPYPMSQPRHFTPVVGEGAKTKFHSQLAYDSDNKPCEAQPASCEMRSCSNDVAAVGNKLKKPEQSVEGGRISISSAYSQGLLNILTQALQSSGVDMSQASISVQIELGKRTNYRETVPTSAIVDDSVRPSDGGTIRTRVAATEHLEQALSKKQKT</sequence>
<organism evidence="7 9">
    <name type="scientific">Momordica charantia</name>
    <name type="common">Bitter gourd</name>
    <name type="synonym">Balsam pear</name>
    <dbReference type="NCBI Taxonomy" id="3673"/>
    <lineage>
        <taxon>Eukaryota</taxon>
        <taxon>Viridiplantae</taxon>
        <taxon>Streptophyta</taxon>
        <taxon>Embryophyta</taxon>
        <taxon>Tracheophyta</taxon>
        <taxon>Spermatophyta</taxon>
        <taxon>Magnoliopsida</taxon>
        <taxon>eudicotyledons</taxon>
        <taxon>Gunneridae</taxon>
        <taxon>Pentapetalae</taxon>
        <taxon>rosids</taxon>
        <taxon>fabids</taxon>
        <taxon>Cucurbitales</taxon>
        <taxon>Cucurbitaceae</taxon>
        <taxon>Momordiceae</taxon>
        <taxon>Momordica</taxon>
    </lineage>
</organism>